<evidence type="ECO:0008006" key="3">
    <source>
        <dbReference type="Google" id="ProtNLM"/>
    </source>
</evidence>
<protein>
    <recommendedName>
        <fullName evidence="3">F-box domain-containing protein</fullName>
    </recommendedName>
</protein>
<sequence length="497" mass="56275">MAKLSELPVELLLTIASFLWSSHPAKKRLLDASTSRKHGALARTLHRERSSVISLSSACKSLHEALKAEKYRFVSIHGHNSAQKLLSLLRLIRVRPEIGDHIQRLHLQLIPLACNTTSVSYEQLRSLKTWAETTGIVVEDATMLNALTYENGDDHGDPEYYGPNANQYKHDKTCLRILCSMLFYYLRGVKEITLSTSLELFSTLPDHLKPSQPSSEQFVRPRNILPALQSLAFETDLPSLGEPDCMNSRDIIAMAQIAKGLSDVYLRGFGLHHNTGMTCSNKFLRSLVLQDVYLPSHRGGSIYAFLESCKSLSKFIYIRSDNIHQAYEYSIPSPLRIQGALRSSRKSLRTLCFYYGSTLRDHEIGRFFDSFEKFPCLENLWVDAWSCGWAVGDDIESDVEIESESNFVEEAPTPVSVAKCIQTLPPSLRRLHIDGPVDCIYDSLRWLAIHCREGMMPHLKELAFDDLDSKIASDKLKLMFKEAGVKKCKVDTDLIMW</sequence>
<dbReference type="OrthoDB" id="4803187at2759"/>
<reference evidence="1 2" key="1">
    <citation type="submission" date="2015-06" db="EMBL/GenBank/DDBJ databases">
        <title>Survival trade-offs in plant roots during colonization by closely related pathogenic and mutualistic fungi.</title>
        <authorList>
            <person name="Hacquard S."/>
            <person name="Kracher B."/>
            <person name="Hiruma K."/>
            <person name="Weinman A."/>
            <person name="Muench P."/>
            <person name="Garrido Oter R."/>
            <person name="Ver Loren van Themaat E."/>
            <person name="Dallerey J.-F."/>
            <person name="Damm U."/>
            <person name="Henrissat B."/>
            <person name="Lespinet O."/>
            <person name="Thon M."/>
            <person name="Kemen E."/>
            <person name="McHardy A.C."/>
            <person name="Schulze-Lefert P."/>
            <person name="O'Connell R.J."/>
        </authorList>
    </citation>
    <scope>NUCLEOTIDE SEQUENCE [LARGE SCALE GENOMIC DNA]</scope>
    <source>
        <strain evidence="1 2">0861</strain>
    </source>
</reference>
<keyword evidence="2" id="KW-1185">Reference proteome</keyword>
<evidence type="ECO:0000313" key="2">
    <source>
        <dbReference type="Proteomes" id="UP000076552"/>
    </source>
</evidence>
<dbReference type="Proteomes" id="UP000076552">
    <property type="component" value="Unassembled WGS sequence"/>
</dbReference>
<dbReference type="AlphaFoldDB" id="A0A166UDJ0"/>
<name>A0A166UDJ0_9PEZI</name>
<dbReference type="SUPFAM" id="SSF52047">
    <property type="entry name" value="RNI-like"/>
    <property type="match status" value="1"/>
</dbReference>
<evidence type="ECO:0000313" key="1">
    <source>
        <dbReference type="EMBL" id="KZL73273.1"/>
    </source>
</evidence>
<proteinExistence type="predicted"/>
<gene>
    <name evidence="1" type="ORF">CT0861_09786</name>
</gene>
<accession>A0A166UDJ0</accession>
<dbReference type="STRING" id="708197.A0A166UDJ0"/>
<organism evidence="1 2">
    <name type="scientific">Colletotrichum tofieldiae</name>
    <dbReference type="NCBI Taxonomy" id="708197"/>
    <lineage>
        <taxon>Eukaryota</taxon>
        <taxon>Fungi</taxon>
        <taxon>Dikarya</taxon>
        <taxon>Ascomycota</taxon>
        <taxon>Pezizomycotina</taxon>
        <taxon>Sordariomycetes</taxon>
        <taxon>Hypocreomycetidae</taxon>
        <taxon>Glomerellales</taxon>
        <taxon>Glomerellaceae</taxon>
        <taxon>Colletotrichum</taxon>
        <taxon>Colletotrichum spaethianum species complex</taxon>
    </lineage>
</organism>
<dbReference type="EMBL" id="LFIV01000046">
    <property type="protein sequence ID" value="KZL73273.1"/>
    <property type="molecule type" value="Genomic_DNA"/>
</dbReference>
<comment type="caution">
    <text evidence="1">The sequence shown here is derived from an EMBL/GenBank/DDBJ whole genome shotgun (WGS) entry which is preliminary data.</text>
</comment>